<dbReference type="InterPro" id="IPR050612">
    <property type="entry name" value="Prok_Mopterin_Oxidored"/>
</dbReference>
<dbReference type="Gene3D" id="2.40.40.20">
    <property type="match status" value="1"/>
</dbReference>
<evidence type="ECO:0000259" key="9">
    <source>
        <dbReference type="PROSITE" id="PS51379"/>
    </source>
</evidence>
<dbReference type="GO" id="GO:0046872">
    <property type="term" value="F:metal ion binding"/>
    <property type="evidence" value="ECO:0007669"/>
    <property type="project" value="UniProtKB-KW"/>
</dbReference>
<keyword evidence="8" id="KW-0411">Iron-sulfur</keyword>
<dbReference type="Pfam" id="PF13247">
    <property type="entry name" value="Fer4_11"/>
    <property type="match status" value="1"/>
</dbReference>
<evidence type="ECO:0000256" key="6">
    <source>
        <dbReference type="ARBA" id="ARBA00023002"/>
    </source>
</evidence>
<dbReference type="InterPro" id="IPR017900">
    <property type="entry name" value="4Fe4S_Fe_S_CS"/>
</dbReference>
<gene>
    <name evidence="11" type="ORF">C7457_0951</name>
</gene>
<dbReference type="AlphaFoldDB" id="A0A420W9R1"/>
<evidence type="ECO:0000256" key="1">
    <source>
        <dbReference type="ARBA" id="ARBA00010312"/>
    </source>
</evidence>
<dbReference type="SUPFAM" id="SSF50692">
    <property type="entry name" value="ADC-like"/>
    <property type="match status" value="1"/>
</dbReference>
<organism evidence="11 12">
    <name type="scientific">Thermovibrio guaymasensis</name>
    <dbReference type="NCBI Taxonomy" id="240167"/>
    <lineage>
        <taxon>Bacteria</taxon>
        <taxon>Pseudomonadati</taxon>
        <taxon>Aquificota</taxon>
        <taxon>Aquificia</taxon>
        <taxon>Desulfurobacteriales</taxon>
        <taxon>Desulfurobacteriaceae</taxon>
        <taxon>Thermovibrio</taxon>
    </lineage>
</organism>
<dbReference type="OrthoDB" id="9803192at2"/>
<dbReference type="Pfam" id="PF04879">
    <property type="entry name" value="Molybdop_Fe4S4"/>
    <property type="match status" value="1"/>
</dbReference>
<dbReference type="PANTHER" id="PTHR43742">
    <property type="entry name" value="TRIMETHYLAMINE-N-OXIDE REDUCTASE"/>
    <property type="match status" value="1"/>
</dbReference>
<keyword evidence="4" id="KW-0479">Metal-binding</keyword>
<dbReference type="SMART" id="SM00926">
    <property type="entry name" value="Molybdop_Fe4S4"/>
    <property type="match status" value="1"/>
</dbReference>
<evidence type="ECO:0000256" key="3">
    <source>
        <dbReference type="ARBA" id="ARBA00022505"/>
    </source>
</evidence>
<dbReference type="Gene3D" id="3.30.70.20">
    <property type="match status" value="2"/>
</dbReference>
<dbReference type="InterPro" id="IPR006963">
    <property type="entry name" value="Mopterin_OxRdtase_4Fe-4S_dom"/>
</dbReference>
<evidence type="ECO:0000256" key="2">
    <source>
        <dbReference type="ARBA" id="ARBA00022485"/>
    </source>
</evidence>
<dbReference type="GO" id="GO:0051539">
    <property type="term" value="F:4 iron, 4 sulfur cluster binding"/>
    <property type="evidence" value="ECO:0007669"/>
    <property type="project" value="UniProtKB-KW"/>
</dbReference>
<evidence type="ECO:0000259" key="10">
    <source>
        <dbReference type="PROSITE" id="PS51669"/>
    </source>
</evidence>
<reference evidence="11 12" key="1">
    <citation type="submission" date="2018-10" db="EMBL/GenBank/DDBJ databases">
        <title>Genomic Encyclopedia of Type Strains, Phase IV (KMG-IV): sequencing the most valuable type-strain genomes for metagenomic binning, comparative biology and taxonomic classification.</title>
        <authorList>
            <person name="Goeker M."/>
        </authorList>
    </citation>
    <scope>NUCLEOTIDE SEQUENCE [LARGE SCALE GENOMIC DNA]</scope>
    <source>
        <strain evidence="11 12">DSM 15521</strain>
    </source>
</reference>
<dbReference type="CDD" id="cd04410">
    <property type="entry name" value="DMSOR_beta-like"/>
    <property type="match status" value="1"/>
</dbReference>
<dbReference type="Gene3D" id="3.30.200.210">
    <property type="match status" value="1"/>
</dbReference>
<dbReference type="InterPro" id="IPR017896">
    <property type="entry name" value="4Fe4S_Fe-S-bd"/>
</dbReference>
<dbReference type="PROSITE" id="PS51669">
    <property type="entry name" value="4FE4S_MOW_BIS_MGD"/>
    <property type="match status" value="1"/>
</dbReference>
<evidence type="ECO:0000313" key="12">
    <source>
        <dbReference type="Proteomes" id="UP000280881"/>
    </source>
</evidence>
<dbReference type="EMBL" id="RBIE01000001">
    <property type="protein sequence ID" value="RKQ64060.1"/>
    <property type="molecule type" value="Genomic_DNA"/>
</dbReference>
<dbReference type="PANTHER" id="PTHR43742:SF9">
    <property type="entry name" value="TETRATHIONATE REDUCTASE SUBUNIT A"/>
    <property type="match status" value="1"/>
</dbReference>
<keyword evidence="7" id="KW-0408">Iron</keyword>
<feature type="domain" description="4Fe-4S ferredoxin-type" evidence="9">
    <location>
        <begin position="33"/>
        <end position="63"/>
    </location>
</feature>
<feature type="domain" description="4Fe-4S ferredoxin-type" evidence="9">
    <location>
        <begin position="80"/>
        <end position="112"/>
    </location>
</feature>
<sequence length="1171" mass="131124">MERREFLKVAGLTLLVGAGVRVKTGEGGELFKPVLIFDQGKCMGCKACMAACQLEHGLNETPEVNLFWIKEEEVGRYPKAKLVFSQESICKQCFDHPCVSACPFNAIEVKEGGVVVIKEEKCTGCEKCVPVCPFGGIVIDRGDKARKCDMCFERSIKGGDIPRCVSVCPSGALIFGNLYRPTGPLKELLKSRPEVRRALLKSHHAEIVPEVEEVNPYSYPETKKPEGDRIVNTVCLACNARCGLRVTVKGGKLVQVDGNPYHPYNRSGREIPYEIPLRESFKAVATTCAKPQMDNDYVFNPYRITQPLKRAGKRGEGKFKPISWEQLIREVSEGGYLFKEIEDERYYPGIKDVLSDEPVDPEAPELGPKRNQLVWFTGRSQAGRSHFIKRWVFKAIGSKNYIAHTDICGIGFRMGNYALSDGKQVEFKADYWNSKYMLVFGSNIYSAQQPGVNTSGAIIARRISSGELKLVLVDPRAPKAVAHAHRWLPIKPTKDGALAMGIIRVMLENGWYDKDFLTIPNMEAAQRAGRNVYTNSTYLVIVDEKHPEAGKFLRVKDLAIKGNPDEEVVIDPETKKPVPATSVERATLEWEGELNGIKVKTAFSLMKESVFKNPLSFYAEESGIDEKTIEEVAKEFWEHSPYAVAYAYHGGGNYVGGTYASYALAMLNALVGNINRKGGYLCRGKGAASWQNGLYDLKDFPGAKKPRGVKISREKARYEDTTEFKKRGYPSKLPWFPFTKGGLSVSAISGIDQKYPYPVKVVITYFSDLIYSMPGGRRFIETLSDPDKVPLYISVDVTINETNVFADYIVPDVTYLEGHYGFLTPHAPACQFTAVRTPVLEPLVGKTKDGRPFCLETFLIDVATYLKLPGYGERAIPGKDGKLYPLVRPEDYYLRGISNLAHNAKVRRAPKEEVEFVEKNYPVSKYKDILSKEEWKKVCTVLVRGGVFKPVDSVFDEKGNFKFGIPKVCIWNERLGTSRNSLTGQRNWGTLKYYKSTTYFGKPVEEVDRDYPFVVITHKSALHTQSRTIVYNQALVYEPDFHLKINPEDADKLGLKDGDRVKVYSASSPEGVITKVKVTNLIRPGTVAYSHHFGHWQHGASPVYIEKAEEVLLGGSKVAKGNWTKVNPKRGVGITMNRITRLDPQLYNLPLVEPIAGIPDFSSTRVRIEKV</sequence>
<dbReference type="InterPro" id="IPR006657">
    <property type="entry name" value="MoPterin_dinucl-bd_dom"/>
</dbReference>
<dbReference type="Gene3D" id="3.40.228.10">
    <property type="entry name" value="Dimethylsulfoxide Reductase, domain 2"/>
    <property type="match status" value="1"/>
</dbReference>
<comment type="caution">
    <text evidence="11">The sequence shown here is derived from an EMBL/GenBank/DDBJ whole genome shotgun (WGS) entry which is preliminary data.</text>
</comment>
<keyword evidence="2" id="KW-0004">4Fe-4S</keyword>
<dbReference type="RefSeq" id="WP_121170493.1">
    <property type="nucleotide sequence ID" value="NZ_RBIE01000001.1"/>
</dbReference>
<dbReference type="PROSITE" id="PS51379">
    <property type="entry name" value="4FE4S_FER_2"/>
    <property type="match status" value="3"/>
</dbReference>
<dbReference type="Proteomes" id="UP000280881">
    <property type="component" value="Unassembled WGS sequence"/>
</dbReference>
<proteinExistence type="inferred from homology"/>
<evidence type="ECO:0000256" key="4">
    <source>
        <dbReference type="ARBA" id="ARBA00022723"/>
    </source>
</evidence>
<dbReference type="SUPFAM" id="SSF54862">
    <property type="entry name" value="4Fe-4S ferredoxins"/>
    <property type="match status" value="1"/>
</dbReference>
<dbReference type="SUPFAM" id="SSF53706">
    <property type="entry name" value="Formate dehydrogenase/DMSO reductase, domains 1-3"/>
    <property type="match status" value="1"/>
</dbReference>
<keyword evidence="12" id="KW-1185">Reference proteome</keyword>
<dbReference type="GO" id="GO:0043546">
    <property type="term" value="F:molybdopterin cofactor binding"/>
    <property type="evidence" value="ECO:0007669"/>
    <property type="project" value="InterPro"/>
</dbReference>
<dbReference type="InterPro" id="IPR006656">
    <property type="entry name" value="Mopterin_OxRdtase"/>
</dbReference>
<evidence type="ECO:0000256" key="5">
    <source>
        <dbReference type="ARBA" id="ARBA00022729"/>
    </source>
</evidence>
<keyword evidence="3" id="KW-0500">Molybdenum</keyword>
<feature type="domain" description="4Fe-4S ferredoxin-type" evidence="9">
    <location>
        <begin position="113"/>
        <end position="142"/>
    </location>
</feature>
<evidence type="ECO:0000256" key="8">
    <source>
        <dbReference type="ARBA" id="ARBA00023014"/>
    </source>
</evidence>
<dbReference type="Pfam" id="PF01568">
    <property type="entry name" value="Molydop_binding"/>
    <property type="match status" value="1"/>
</dbReference>
<dbReference type="PROSITE" id="PS00198">
    <property type="entry name" value="4FE4S_FER_1"/>
    <property type="match status" value="1"/>
</dbReference>
<dbReference type="Gene3D" id="3.40.50.740">
    <property type="match status" value="1"/>
</dbReference>
<comment type="similarity">
    <text evidence="1">Belongs to the prokaryotic molybdopterin-containing oxidoreductase family.</text>
</comment>
<dbReference type="Pfam" id="PF00384">
    <property type="entry name" value="Molybdopterin"/>
    <property type="match status" value="1"/>
</dbReference>
<evidence type="ECO:0000256" key="7">
    <source>
        <dbReference type="ARBA" id="ARBA00023004"/>
    </source>
</evidence>
<name>A0A420W9R1_9BACT</name>
<keyword evidence="5" id="KW-0732">Signal</keyword>
<keyword evidence="6" id="KW-0560">Oxidoreductase</keyword>
<evidence type="ECO:0000313" key="11">
    <source>
        <dbReference type="EMBL" id="RKQ64060.1"/>
    </source>
</evidence>
<protein>
    <submittedName>
        <fullName evidence="11">Anaerobic selenocysteine-containing dehydrogenase</fullName>
    </submittedName>
</protein>
<dbReference type="GO" id="GO:0016491">
    <property type="term" value="F:oxidoreductase activity"/>
    <property type="evidence" value="ECO:0007669"/>
    <property type="project" value="UniProtKB-KW"/>
</dbReference>
<dbReference type="InterPro" id="IPR009010">
    <property type="entry name" value="Asp_de-COase-like_dom_sf"/>
</dbReference>
<feature type="domain" description="4Fe-4S Mo/W bis-MGD-type" evidence="10">
    <location>
        <begin position="228"/>
        <end position="302"/>
    </location>
</feature>
<accession>A0A420W9R1</accession>